<name>A0A1B2DKI2_9BACL</name>
<sequence length="646" mass="73228">MNFRQFAFNNVLRRKRTYAAHFMSSSFAVMIFFIYSVLLYHPDLQGEIAASSPTASMLGTMGLKISQYLIVIFSFLFLMYSAGAFLKARKREFGILMLLGMSDKQYRRLIFVENMIIGLISTVFGIGFGILFTKLFLLITERLLVLQKGLEFLVPIQSVIITAGAFFIVFLLLSILASRLGRKSQLLELIRSDEKPKKEPKASVLLSLLAAILLLAGYGMVFYFVLGRAFSLALLAAAIGCVILGTYFLFTQLSVYVIRALRGRESLLLRKINLLTLSDLAYRMRDNANMFFMVATVTAVALCGMGTCLAIGDPKLSEKDNPYAFIYESFGGDSESLAQNERQTKQHLALLEHRLSEGGFAYTKGASHIKYTEDWQSVMSLSEYNQLATALGFSAESLHAPSEAFLASGKVSRAQNVTAFEPVVDLGNVAPDEKQRKLTVVKRLPSFVLNNYNDVFVVSDDDFQAMIRMKDDTNQVTYYYVIPNWIDTISVAQSVMKEIPQDTQGHYYIRSLVLEWYEFKQLNGLLLIISVLVGGVFFTYAVSFIYFRLYADLERDEKQYQMISKIGLSGKELNRLVTRQLLLMFFLPFAIALVHGIVAFINIALLLDISMLKAALLIYISFFLLQLTYFLMIRWRYLRHMHLKLT</sequence>
<dbReference type="InterPro" id="IPR052536">
    <property type="entry name" value="ABC-4_Integral_Memb_Prot"/>
</dbReference>
<dbReference type="RefSeq" id="WP_099519386.1">
    <property type="nucleotide sequence ID" value="NZ_CP016808.1"/>
</dbReference>
<feature type="transmembrane region" description="Helical" evidence="6">
    <location>
        <begin position="109"/>
        <end position="132"/>
    </location>
</feature>
<protein>
    <recommendedName>
        <fullName evidence="7">ABC3 transporter permease C-terminal domain-containing protein</fullName>
    </recommendedName>
</protein>
<organism evidence="8">
    <name type="scientific">Paenibacillus sp. BIHB 4019</name>
    <dbReference type="NCBI Taxonomy" id="1870819"/>
    <lineage>
        <taxon>Bacteria</taxon>
        <taxon>Bacillati</taxon>
        <taxon>Bacillota</taxon>
        <taxon>Bacilli</taxon>
        <taxon>Bacillales</taxon>
        <taxon>Paenibacillaceae</taxon>
        <taxon>Paenibacillus</taxon>
    </lineage>
</organism>
<dbReference type="EMBL" id="CP016808">
    <property type="protein sequence ID" value="ANY68237.1"/>
    <property type="molecule type" value="Genomic_DNA"/>
</dbReference>
<feature type="domain" description="ABC3 transporter permease C-terminal" evidence="7">
    <location>
        <begin position="68"/>
        <end position="185"/>
    </location>
</feature>
<dbReference type="Pfam" id="PF02687">
    <property type="entry name" value="FtsX"/>
    <property type="match status" value="1"/>
</dbReference>
<feature type="transmembrane region" description="Helical" evidence="6">
    <location>
        <begin position="581"/>
        <end position="605"/>
    </location>
</feature>
<evidence type="ECO:0000256" key="4">
    <source>
        <dbReference type="ARBA" id="ARBA00022989"/>
    </source>
</evidence>
<feature type="transmembrane region" description="Helical" evidence="6">
    <location>
        <begin position="65"/>
        <end position="88"/>
    </location>
</feature>
<feature type="transmembrane region" description="Helical" evidence="6">
    <location>
        <begin position="290"/>
        <end position="312"/>
    </location>
</feature>
<comment type="similarity">
    <text evidence="6">Belongs to the ABC-4 integral membrane protein family.</text>
</comment>
<keyword evidence="5 6" id="KW-0472">Membrane</keyword>
<dbReference type="InterPro" id="IPR003838">
    <property type="entry name" value="ABC3_permease_C"/>
</dbReference>
<reference evidence="8" key="1">
    <citation type="submission" date="2016-08" db="EMBL/GenBank/DDBJ databases">
        <title>Complete Genome Seqeunce of Paenibacillus sp. BIHB 4019 from tea rhizoplane.</title>
        <authorList>
            <person name="Thakur R."/>
            <person name="Swarnkar M.K."/>
            <person name="Gulati A."/>
        </authorList>
    </citation>
    <scope>NUCLEOTIDE SEQUENCE [LARGE SCALE GENOMIC DNA]</scope>
    <source>
        <strain evidence="8">BIHB4019</strain>
    </source>
</reference>
<evidence type="ECO:0000256" key="5">
    <source>
        <dbReference type="ARBA" id="ARBA00023136"/>
    </source>
</evidence>
<feature type="transmembrane region" description="Helical" evidence="6">
    <location>
        <begin position="525"/>
        <end position="547"/>
    </location>
</feature>
<evidence type="ECO:0000256" key="3">
    <source>
        <dbReference type="ARBA" id="ARBA00022692"/>
    </source>
</evidence>
<accession>A0A1B2DKI2</accession>
<proteinExistence type="inferred from homology"/>
<dbReference type="InterPro" id="IPR027022">
    <property type="entry name" value="ABC_permease_BceB-typ"/>
</dbReference>
<dbReference type="GO" id="GO:0055085">
    <property type="term" value="P:transmembrane transport"/>
    <property type="evidence" value="ECO:0007669"/>
    <property type="project" value="UniProtKB-UniRule"/>
</dbReference>
<dbReference type="GO" id="GO:0005886">
    <property type="term" value="C:plasma membrane"/>
    <property type="evidence" value="ECO:0007669"/>
    <property type="project" value="UniProtKB-SubCell"/>
</dbReference>
<keyword evidence="4 6" id="KW-1133">Transmembrane helix</keyword>
<dbReference type="PANTHER" id="PTHR46795:SF2">
    <property type="entry name" value="ABC TRANSPORTER, PERMEASE PROTEIN"/>
    <property type="match status" value="1"/>
</dbReference>
<feature type="transmembrane region" description="Helical" evidence="6">
    <location>
        <begin position="20"/>
        <end position="40"/>
    </location>
</feature>
<feature type="transmembrane region" description="Helical" evidence="6">
    <location>
        <begin position="202"/>
        <end position="226"/>
    </location>
</feature>
<dbReference type="AlphaFoldDB" id="A0A1B2DKI2"/>
<keyword evidence="6" id="KW-0813">Transport</keyword>
<evidence type="ECO:0000256" key="2">
    <source>
        <dbReference type="ARBA" id="ARBA00022475"/>
    </source>
</evidence>
<comment type="subcellular location">
    <subcellularLocation>
        <location evidence="1 6">Cell membrane</location>
        <topology evidence="1 6">Multi-pass membrane protein</topology>
    </subcellularLocation>
</comment>
<keyword evidence="3 6" id="KW-0812">Transmembrane</keyword>
<evidence type="ECO:0000256" key="6">
    <source>
        <dbReference type="PIRNR" id="PIRNR018968"/>
    </source>
</evidence>
<feature type="transmembrane region" description="Helical" evidence="6">
    <location>
        <begin position="232"/>
        <end position="258"/>
    </location>
</feature>
<evidence type="ECO:0000259" key="7">
    <source>
        <dbReference type="Pfam" id="PF02687"/>
    </source>
</evidence>
<evidence type="ECO:0000313" key="8">
    <source>
        <dbReference type="EMBL" id="ANY68237.1"/>
    </source>
</evidence>
<dbReference type="PANTHER" id="PTHR46795">
    <property type="entry name" value="ABC TRANSPORTER PERMEASE-RELATED-RELATED"/>
    <property type="match status" value="1"/>
</dbReference>
<gene>
    <name evidence="8" type="ORF">BBD42_18455</name>
</gene>
<keyword evidence="2 6" id="KW-1003">Cell membrane</keyword>
<feature type="transmembrane region" description="Helical" evidence="6">
    <location>
        <begin position="152"/>
        <end position="181"/>
    </location>
</feature>
<evidence type="ECO:0000256" key="1">
    <source>
        <dbReference type="ARBA" id="ARBA00004651"/>
    </source>
</evidence>
<feature type="transmembrane region" description="Helical" evidence="6">
    <location>
        <begin position="611"/>
        <end position="632"/>
    </location>
</feature>
<dbReference type="PIRSF" id="PIRSF018968">
    <property type="entry name" value="ABC_permease_BceB"/>
    <property type="match status" value="1"/>
</dbReference>